<name>A0ACC1LHP9_9FUNG</name>
<keyword evidence="2" id="KW-1185">Reference proteome</keyword>
<dbReference type="EMBL" id="JANBUP010001100">
    <property type="protein sequence ID" value="KAJ2808409.1"/>
    <property type="molecule type" value="Genomic_DNA"/>
</dbReference>
<dbReference type="Proteomes" id="UP001140096">
    <property type="component" value="Unassembled WGS sequence"/>
</dbReference>
<evidence type="ECO:0000313" key="1">
    <source>
        <dbReference type="EMBL" id="KAJ2808409.1"/>
    </source>
</evidence>
<gene>
    <name evidence="1" type="primary">MPP10</name>
    <name evidence="1" type="ORF">H4S07_003422</name>
</gene>
<feature type="non-terminal residue" evidence="1">
    <location>
        <position position="565"/>
    </location>
</feature>
<organism evidence="1 2">
    <name type="scientific">Coemansia furcata</name>
    <dbReference type="NCBI Taxonomy" id="417177"/>
    <lineage>
        <taxon>Eukaryota</taxon>
        <taxon>Fungi</taxon>
        <taxon>Fungi incertae sedis</taxon>
        <taxon>Zoopagomycota</taxon>
        <taxon>Kickxellomycotina</taxon>
        <taxon>Kickxellomycetes</taxon>
        <taxon>Kickxellales</taxon>
        <taxon>Kickxellaceae</taxon>
        <taxon>Coemansia</taxon>
    </lineage>
</organism>
<reference evidence="1" key="1">
    <citation type="submission" date="2022-07" db="EMBL/GenBank/DDBJ databases">
        <title>Phylogenomic reconstructions and comparative analyses of Kickxellomycotina fungi.</title>
        <authorList>
            <person name="Reynolds N.K."/>
            <person name="Stajich J.E."/>
            <person name="Barry K."/>
            <person name="Grigoriev I.V."/>
            <person name="Crous P."/>
            <person name="Smith M.E."/>
        </authorList>
    </citation>
    <scope>NUCLEOTIDE SEQUENCE</scope>
    <source>
        <strain evidence="1">CBS 102833</strain>
    </source>
</reference>
<accession>A0ACC1LHP9</accession>
<evidence type="ECO:0000313" key="2">
    <source>
        <dbReference type="Proteomes" id="UP001140096"/>
    </source>
</evidence>
<comment type="caution">
    <text evidence="1">The sequence shown here is derived from an EMBL/GenBank/DDBJ whole genome shotgun (WGS) entry which is preliminary data.</text>
</comment>
<sequence length="565" mass="62683">MGKKRSSTTPSVGQPASVVDDSFAQTIPDSFIKQFISRPGAFVVPSATARAAAMEVVGSTYNAANFSDKFGLYDDWNTVLESGFDPSLQIWELINVRNEPVLKYTTDIMKELSQLIDSVNDESDSNASDSDEEEEGIEGDSAASEDEVMSAEVSEDAMSEEESDNAEQLDLDSEADSASDLDSSNDKGMDDDSEEDDDEEDGTRKPSVLDDQFFSLADVAKFADDAEEEDMRDRAILAGDYPKPPAGQDDEESDDSDEDDEDDIDMFQDLTALDDDEDDDSDEEAAGAKADEMMYTDFFKAPRGSKRGMARASLEKHAKRVKFDPNTVSDSDASEPEADLESEPESHPVTRTRNLFADDDDVDDDNGGGAADSKSEFEKRQEKLQGLITKLEDEAVDKKHWAMTGEVTSAARPKDSLLEEDLEFEHVQKPVPIVTQEATQTLEDVIKRRILNEEWDDVERKKDVQAKPFRPSEFIELNDKAPKKSLAEEYEDDYMAQKAGDSYVAEDDAKLAVTHREIDVQFRNLFAQLDALSHFHFTPKPATADIEICTSAPALQMEEKLPVNV</sequence>
<proteinExistence type="predicted"/>
<protein>
    <submittedName>
        <fullName evidence="1">U3 snoRNP protein</fullName>
    </submittedName>
</protein>